<dbReference type="PROSITE" id="PS50234">
    <property type="entry name" value="VWFA"/>
    <property type="match status" value="1"/>
</dbReference>
<feature type="compositionally biased region" description="Basic and acidic residues" evidence="10">
    <location>
        <begin position="4627"/>
        <end position="4646"/>
    </location>
</feature>
<evidence type="ECO:0000313" key="13">
    <source>
        <dbReference type="Proteomes" id="UP000494040"/>
    </source>
</evidence>
<dbReference type="InterPro" id="IPR027417">
    <property type="entry name" value="P-loop_NTPase"/>
</dbReference>
<evidence type="ECO:0000256" key="3">
    <source>
        <dbReference type="ARBA" id="ARBA00007188"/>
    </source>
</evidence>
<feature type="compositionally biased region" description="Acidic residues" evidence="10">
    <location>
        <begin position="4881"/>
        <end position="4902"/>
    </location>
</feature>
<dbReference type="Pfam" id="PF17867">
    <property type="entry name" value="AAA_lid_7"/>
    <property type="match status" value="3"/>
</dbReference>
<evidence type="ECO:0000256" key="8">
    <source>
        <dbReference type="ARBA" id="ARBA00023242"/>
    </source>
</evidence>
<dbReference type="Pfam" id="PF07728">
    <property type="entry name" value="AAA_5"/>
    <property type="match status" value="7"/>
</dbReference>
<feature type="compositionally biased region" description="Basic and acidic residues" evidence="10">
    <location>
        <begin position="4671"/>
        <end position="4681"/>
    </location>
</feature>
<dbReference type="PIRSF" id="PIRSF010340">
    <property type="entry name" value="Midasin"/>
    <property type="match status" value="1"/>
</dbReference>
<dbReference type="CDD" id="cd00009">
    <property type="entry name" value="AAA"/>
    <property type="match status" value="1"/>
</dbReference>
<accession>A0A8I6TG17</accession>
<dbReference type="Proteomes" id="UP000494040">
    <property type="component" value="Unassembled WGS sequence"/>
</dbReference>
<reference evidence="12" key="1">
    <citation type="submission" date="2022-01" db="UniProtKB">
        <authorList>
            <consortium name="EnsemblMetazoa"/>
        </authorList>
    </citation>
    <scope>IDENTIFICATION</scope>
</reference>
<dbReference type="OrthoDB" id="422220at2759"/>
<dbReference type="SUPFAM" id="SSF52540">
    <property type="entry name" value="P-loop containing nucleoside triphosphate hydrolases"/>
    <property type="match status" value="6"/>
</dbReference>
<sequence>MQQESKRPGLVHGLKRLARLGLSKEITDSADSLLKTEDWSSDHFFNVIQVLSQHIKQFEHTISILNCVPQLKIDIVLHAIDNEKDFRIKYILLAKLFYTQKDLVQSCLIHFDSDKPPWSYLEMQPKIPKKQKLPLPKVIVTELEMVECCWELLRSSFVHFKDKWNWSEFLATYLNHSDHQIIWVACQCASKLLGMDEIISIYLTEEEDKMYSLMYSKKFSDYDFLFDDCIETDSKCIENMDIEVNATTKNNVNVGGISLPVCNSSNQDTTGCLVPVPSTCVNLKNIALGISASKAVCLFGPVGSGKSALIEHLAKITGRTKNVELLKVQLGEETDSKLLLGTYKSTDLPGEFIWESGVLTKAILGGHWLLIEDIESASSDIAALLAGLLENNVVNIPGFRDNVRVAPGFQLFMTHRLFPGLHTHHKKQTAAMELLEKYWLQVNIESLTFDELVHVIQTKFPVLKTVASRMVKVYTMFTTGGQESITNEILSRQIGRRLISVRDLMKWCARAENDFDVASQESALKVLQDAIDLFCCSFNDSAVRLDLACNVAACLGIVKTKAEYFCNLYKPNITLSSSACLAGRAVLQRLKDVDQATLSKHKYEQQIKFAYTRESSCLIERIGVCLSLNEPVLLVGETGTGKTSTLQLLAQKTGNKLVVINMNQQSDSSDLLGGYKPVDIKHIVTPLREEFESLFRSFFNVKENIKFLENISVCISKRMWLTLLKLMSHSQTAAVRRLLEGQKKDEDTLAKWKVLGDKIFRLKSQLEKNKSLMAFSFIEGSLVKALKQGHWVLLDEINLASAETLQCLSGLLEGSSGSVSLLERGDVVEVKRNPGFRLLAAMNPATDFGKKDLPLGIRNRFTELFVNEHTERSDLALLVQCYLPNLPKPIITSVVQFYIDVKKKAVEVLSDSNGQKPLYSLRTLCRGLTIASENKCGSMKRSLYEALCLSFLTQLNAQSHNSVKNMIAESVLDKNDMKSILTQPIQEPAPPNSHIRFEGYWVIKGPFKSKISKKYLLTPSVRKNLCDIARCVSLSNHPILIQGETSVGKTSLITYLAESSGHKCFRINNHQHTDLQEYVGSYCADAVSGNLVFREGVLVEAMRNGHWIILDELNLAPSEVLEALNRVLDDNRELFIAETQKTVKAHPNFRLFATQNPPGLYGGRKMLSRAFRNRFVELHFDEIPAPELVSILQHRCDMPESYAKKLVAVMSDLQIRRKGSAAFAGKHGFITLRELFRWGERYRLASDVEKHKYYDWDQHIADEGFLVLAGRVRKKDESEIIRQVIEKHIKRTVHLEKLFTLNKDTSPVTKPVLEQILNSELPDGFKHIVWTYNIRKLAVLVGKALQFCEPILLVGGTGCGKTSVCQLLAAINNQQLFSLNCHQNSESSDFLGGLRPVRDKVESKGKIFEWVDGPLILSMKSGNLFLADEISLADDSVLERLNSLLEPERKLLVSEKGSGDEVEITADSRFRFVGTMNPGGDFGKKELSPALRNRLTEIWCEPPISDEDLISIIEHNVSQGLSLANQQDGSSGIGKAMVQFINKFKKTQIATRIVISVRDILTWVNFINLVSSHNGLDVATAYIHGAFLTFLDGIGTATTAVENAEIISLYKTDFENILLEQVKSLTGIRSHPFDKNLVVSDMEKAFGINPFFIRKGPHPIQKTDFLFEAPTTCLNTLRLIRSLQIPSRAILLEGSPGVGKTSVVVALAKATGYKVTRINLSEQTDISDLFGADLPVEGAPGGTFAWRDGPFLKALKEGHWILLDELNLASQSVVEGLNSVLDHRGEVFIPELGKTFKLQTETTRLFGCQNPQREGGGRKGLPQSFLNRFTQVYMESLSKEDYKLILHGLYPKIEESLIEKVVEFNIRLNSKTTEVWQFHNGPWEWNLRDLIYWMETMKNDDPGTFVTSIFIDRLRRKEDRNKVVNLYKEIFEPEFPIYDKAPPIVLTQDKVIFGELVLQRRCQTQNPVHFTVDKNNQLLILRNQLSLLRSLALCVKMGWLAILVGESCSGKSCSIYTLAHLLGQKVYTIPISSTTDTAELLGGFEQTDYGRHLDLLSQQIENVVFSTAQKKLSDRKVEEACQLLDSWYKYVLSSHIGDAQEMTLVKAQAAFNQRVGLISEILSKLPPKNGKVLNAKLNALKKNVAANGLKAGGSFEWVDSVLVKCLEEGNWLIVDNVNLCSGAVLDRLNGLLERDGVLTLSERGVGPEGEVVIKPHPNFKLFFTMDPKHGHISRAMRNRGIEIYVDSPSIKSLNPLDLDCMLSSLGVGSFKHKKALIHIHNRIADESQGIEQPCVNHLLSATFLAVQYWSRGSSLSSSVKNAFVEIYIKSRTLTNENLLNQNEALLKAVGEVKQDLEETGCSTADSFRPEIKTLSTFAVQENIVLSTLKHQGSFLYGVLKLLENIAKSKQLSKNISSYHLSNIVGYDLSSLNDKHLQHLEYKILDTLPFIIISFYNHASCNDISYRHQWLVDVIQNMTKTPITKNICEKIIHISKTVIDVLGSDIIDSGLPWDERQYSRKLLNKKDWSWENKTNILICYQVVLTCNSMELELHDKKINWRSITILQYSNAVKKGIISNLPMKQTIICEIQPFLTEFDKVVKCILTSKYTDLNTDQACQWLYNVAWKFRFANITNRRLFSGKENIMTNIPPVSEESVMLVILHYKWFRKHTMPLLLEMVQKHSSLKEKALPLIKLIDKIDESIEIGKIHLVPLTRKFTRLMKPPLPLRSTEQCDYNKKLHKFYNSVEFWKPVVQNISAFRRDTHFLASGEGKQMRNKLIKCSEFVFLDKILPRAEETFQEVEKSLSCRAEKEVGLDELAVIKMWPFQEVVSLQLNTALRLYLSGFSDNFFRLVSSSTVNWLENLSSTCPIATGIVRSVLSGYDLKEKTQQAQLLFLLTRQMNNSRTIRNPVLYLKWDEFQNVEDDFFNDQDDITLNSPHYSLFLGNLISSMSENSMTFALRSHKITKNMINFMKSMLWRNLPAIFSQILDVEKNEVKCLNHCFRLLMVYLKKSILNEDSSEEDFSSSKITDEIIKNLSKLSFHDSDRLKGLHSVDQSHKEIITSLVRTLRCLTGTIAVLNESEDGLEKGILIGKGWALLGLAHILLFSNMETVDPVQKKSLKRQYALEEFRELKMYLCTESLNKAILGDMNNWPFKQSHEARIKYLEDKSEHLGKAVAVRPCPSLYNNIVKEIQNLGNYLLSGENFLPMLEKLGVEASEKESIALTTKSWLLSVRTFHEKLYKDYYSTYPDIVTPHLLASSQLIYGLEAVTNHMIKGSIDKKFNLFSDTIHEIMVRLGTFPIDSTDATVELIKTYTSDYMMILLDKCAERCNKQNKTNYKLRLAKICVRLVRSINKTDSVQSVHEILFQVLDFVVHSWHKLQEDAKIKKAQEQSIYINKLTPLQIEEEETKRSVQEMFPTHLERDFGDLEEQKSLEDPVPSRMEVCQDKSDEQFTIDMQDIKEICLLHSQIVSTFKNTPWALKVDENDDDNNKQLLLERMDIFSYLINGWHPACNISLDTSSISALITAANLPLLDTTERTLGRTYNFYKDSNIDEAKLCISLMNAILNKVAELLDEWNEHPTLNQIKIVVERVIGFEMTSPLSRFLTGLELLLTKLHEWEENAHSKVSLASHATSLTHQIISWRKLELSAWKGALASTMTKIQEESSKWWFHLYSLISSFVNSGSEENSLEQFVSSLQQFMETSSLGEYSARLKLLLTFHLHCLFLPKSTRQQLAVNVLWNLHNFYKLFDEHVAKKVKELSIPIEKKLKDFVKIARWNDINYWSVKAAVEKTHNTIHKHVKEFEKMLKDPANTAMVKLSELRNISEMTFPKFDEKNYISDINVLENYKDEDKTELLKHLETLSRKCRRLSKQTISKCTYLKLLENLSFFVSDVLESGKLINEFDLDSSLPEDKRKSAAKALLQRKRKAVSDLFRTLTQLGLAYRSGLLMYEKKNIEFSTQMPINIKCSLQQINPCNSDKDLLSSWSHTEEIFLTCVAQSAQLKVVLEKPHKDLGPQVTERIKGFISHFLKLLQDVKESIIKNFEKLMLLRCQLAQLKDVDVENCGFICKKFDNFKNGLKAFCNNVIVCLPQFLMVLDACPEQSKMSSEYNEPPNIFPAEHSNKMVNAYKFDEVWEETRFKIKFIITTATRLRDKITKFEKHHLFASTLIGKNSGVDVIRSSEYKELIDDSYKKLTNILADLKTVKESFGLKLDEQTPRNPLVSSLEGLIHNLEKNLPYLYNEYKNQKLFPLKNPENVNSFKNKLEKSVHKSLIIIQNLYKNYSPCGENIEEPEEKEGEMEEFLLNGHIKDKIVDSLLSDVETFNLQSITESISDLFDEVAKMVNPEDANECQLLLRNCLPIFDQLTSLSQYFLTQETLSLKVMSRLQSSLLAVFIDFGRNGYNVPEDLVEDGEEGESQETKGGMGLGEGEGEKDVSDQIESQDQLEDAKKPGEYGKEEDKDCKEEEKGIEMEEDFGGNLQDLEKKDDEEKSDESDGDEPDKEMGDTEQGAETLDKEIWGSDSEEEEEEESSKPKEEEGNKGSEQTEKELGAKDNSDQQQPNEDTQEKENKRQQKKDEINEMEENEVDEEQVNPYHGNFPPSPEVEPLELSDQESMMDTDDLSENSDTEDKNPFDIDAMKDKDKESDTKDEEAEEGGEENEEEPDKNEEENIEKPHLKKNEEEVQEEKEEEGDKDEKADQGEVEEKEEITEEKNEDEAVDVDKPSDALAEPSQQKETAKDQVSGDQQEDPESTSLDPLETTGKEKSGSGTADKSTRDDGGHTGHQGRMKKEGTKEKEEKRQRPGESEMERSLGDVNEPALKKMKTIGVQKDQEVENIEPTEEADLFQHIHQSKDTKHDTQVIDAATQEQAENTPVPNKDNEDGQEPEDVPMELDEDETPEEEVALNKVGPEKIGDAHKENKETSKKKGDGEALEEASVQVEGEIVPTAHVERGSDSTYYTRLDELIVECIMSGEHLQSLQGELENQLASWSQPPAGEEAFSAWEKLCTVTSSLVRDLCEQLRLVLEPTTASGLKGDFRTGRRINMRKVIPYIASEFRKDKIWLRRSKPSKREYQIVLAVDDSSSMADNHSKQLAFESLALVSRALNLLEVGDLSVLSFGETVKVLHQLGEPFTDHSGARLLQHFSFDQKKTKIGALVDHAVSLLMTSSRRTDADIAQLLIIVSDGRGVMSEGEESVRASVRRANLQRVFMIFLIIDNPDSKDSILDIRLPCFKDGKLLGITPYMDNFPFPFYIILRDIYNLPSVLSDALRQWFELVTNTSK</sequence>
<dbReference type="GeneID" id="106668987"/>
<dbReference type="SUPFAM" id="SSF53300">
    <property type="entry name" value="vWA-like"/>
    <property type="match status" value="1"/>
</dbReference>
<dbReference type="FunFam" id="3.40.50.300:FF:001384">
    <property type="entry name" value="Midasin"/>
    <property type="match status" value="1"/>
</dbReference>
<keyword evidence="7 9" id="KW-0143">Chaperone</keyword>
<dbReference type="EnsemblMetazoa" id="XM_014398213.2">
    <property type="protein sequence ID" value="XP_014253699.1"/>
    <property type="gene ID" value="LOC106668987"/>
</dbReference>
<feature type="compositionally biased region" description="Basic and acidic residues" evidence="10">
    <location>
        <begin position="4446"/>
        <end position="4470"/>
    </location>
</feature>
<dbReference type="InterPro" id="IPR036465">
    <property type="entry name" value="vWFA_dom_sf"/>
</dbReference>
<dbReference type="GO" id="GO:0030687">
    <property type="term" value="C:preribosome, large subunit precursor"/>
    <property type="evidence" value="ECO:0007669"/>
    <property type="project" value="TreeGrafter"/>
</dbReference>
<dbReference type="PANTHER" id="PTHR48103">
    <property type="entry name" value="MIDASIN-RELATED"/>
    <property type="match status" value="1"/>
</dbReference>
<evidence type="ECO:0000256" key="10">
    <source>
        <dbReference type="SAM" id="MobiDB-lite"/>
    </source>
</evidence>
<feature type="compositionally biased region" description="Acidic residues" evidence="10">
    <location>
        <begin position="4700"/>
        <end position="4718"/>
    </location>
</feature>
<evidence type="ECO:0000256" key="7">
    <source>
        <dbReference type="ARBA" id="ARBA00023186"/>
    </source>
</evidence>
<feature type="compositionally biased region" description="Basic and acidic residues" evidence="10">
    <location>
        <begin position="4787"/>
        <end position="4811"/>
    </location>
</feature>
<comment type="subcellular location">
    <subcellularLocation>
        <location evidence="1">Nucleus</location>
        <location evidence="1">Nucleolus</location>
    </subcellularLocation>
    <subcellularLocation>
        <location evidence="2">Nucleus</location>
        <location evidence="2">Nucleoplasm</location>
    </subcellularLocation>
</comment>
<protein>
    <recommendedName>
        <fullName evidence="4 9">Midasin</fullName>
    </recommendedName>
</protein>
<feature type="compositionally biased region" description="Basic and acidic residues" evidence="10">
    <location>
        <begin position="4564"/>
        <end position="4578"/>
    </location>
</feature>
<keyword evidence="6 9" id="KW-0067">ATP-binding</keyword>
<dbReference type="FunFam" id="3.40.50.300:FF:000142">
    <property type="entry name" value="Midasin"/>
    <property type="match status" value="1"/>
</dbReference>
<keyword evidence="8 9" id="KW-0539">Nucleus</keyword>
<dbReference type="InterPro" id="IPR012099">
    <property type="entry name" value="Midasin"/>
</dbReference>
<evidence type="ECO:0000256" key="6">
    <source>
        <dbReference type="ARBA" id="ARBA00022840"/>
    </source>
</evidence>
<dbReference type="InterPro" id="IPR048617">
    <property type="entry name" value="MDN1_AAA_lid_4"/>
</dbReference>
<evidence type="ECO:0000256" key="9">
    <source>
        <dbReference type="PIRNR" id="PIRNR010340"/>
    </source>
</evidence>
<dbReference type="InterPro" id="IPR041190">
    <property type="entry name" value="Midasin_AAA_lid_5"/>
</dbReference>
<keyword evidence="13" id="KW-1185">Reference proteome</keyword>
<comment type="similarity">
    <text evidence="3 9">Belongs to the midasin family.</text>
</comment>
<feature type="compositionally biased region" description="Acidic residues" evidence="10">
    <location>
        <begin position="4833"/>
        <end position="4843"/>
    </location>
</feature>
<dbReference type="Gene3D" id="3.40.50.300">
    <property type="entry name" value="P-loop containing nucleotide triphosphate hydrolases"/>
    <property type="match status" value="6"/>
</dbReference>
<dbReference type="Pfam" id="PF00092">
    <property type="entry name" value="VWA"/>
    <property type="match status" value="1"/>
</dbReference>
<evidence type="ECO:0000259" key="11">
    <source>
        <dbReference type="PROSITE" id="PS50234"/>
    </source>
</evidence>
<dbReference type="KEGG" id="clec:106668987"/>
<evidence type="ECO:0000256" key="4">
    <source>
        <dbReference type="ARBA" id="ARBA00017143"/>
    </source>
</evidence>
<dbReference type="FunFam" id="3.40.50.410:FF:000028">
    <property type="entry name" value="Midasin"/>
    <property type="match status" value="1"/>
</dbReference>
<evidence type="ECO:0000313" key="12">
    <source>
        <dbReference type="EnsemblMetazoa" id="XP_014253699.1"/>
    </source>
</evidence>
<feature type="region of interest" description="Disordered" evidence="10">
    <location>
        <begin position="4406"/>
        <end position="4936"/>
    </location>
</feature>
<dbReference type="InterPro" id="IPR040848">
    <property type="entry name" value="AAA_lid_7"/>
</dbReference>
<dbReference type="Pfam" id="PF21108">
    <property type="entry name" value="MDN1_4th"/>
    <property type="match status" value="1"/>
</dbReference>
<dbReference type="Pfam" id="PF17865">
    <property type="entry name" value="AAA_lid_5"/>
    <property type="match status" value="1"/>
</dbReference>
<dbReference type="GO" id="GO:0000027">
    <property type="term" value="P:ribosomal large subunit assembly"/>
    <property type="evidence" value="ECO:0007669"/>
    <property type="project" value="InterPro"/>
</dbReference>
<dbReference type="InterPro" id="IPR003593">
    <property type="entry name" value="AAA+_ATPase"/>
</dbReference>
<dbReference type="FunFam" id="3.40.50.300:FF:000582">
    <property type="entry name" value="Midasin"/>
    <property type="match status" value="1"/>
</dbReference>
<evidence type="ECO:0000256" key="1">
    <source>
        <dbReference type="ARBA" id="ARBA00004604"/>
    </source>
</evidence>
<feature type="compositionally biased region" description="Acidic residues" evidence="10">
    <location>
        <begin position="4489"/>
        <end position="4500"/>
    </location>
</feature>
<dbReference type="RefSeq" id="XP_014253699.1">
    <property type="nucleotide sequence ID" value="XM_014398213.2"/>
</dbReference>
<comment type="function">
    <text evidence="9">Nuclear chaperone required for maturation and nuclear export of pre-60S ribosome subunits.</text>
</comment>
<dbReference type="OMA" id="ILEQWHR"/>
<organism evidence="12 13">
    <name type="scientific">Cimex lectularius</name>
    <name type="common">Bed bug</name>
    <name type="synonym">Acanthia lectularia</name>
    <dbReference type="NCBI Taxonomy" id="79782"/>
    <lineage>
        <taxon>Eukaryota</taxon>
        <taxon>Metazoa</taxon>
        <taxon>Ecdysozoa</taxon>
        <taxon>Arthropoda</taxon>
        <taxon>Hexapoda</taxon>
        <taxon>Insecta</taxon>
        <taxon>Pterygota</taxon>
        <taxon>Neoptera</taxon>
        <taxon>Paraneoptera</taxon>
        <taxon>Hemiptera</taxon>
        <taxon>Heteroptera</taxon>
        <taxon>Panheteroptera</taxon>
        <taxon>Cimicomorpha</taxon>
        <taxon>Cimicidae</taxon>
        <taxon>Cimex</taxon>
    </lineage>
</organism>
<feature type="compositionally biased region" description="Acidic residues" evidence="10">
    <location>
        <begin position="4579"/>
        <end position="4590"/>
    </location>
</feature>
<dbReference type="GO" id="GO:0000055">
    <property type="term" value="P:ribosomal large subunit export from nucleus"/>
    <property type="evidence" value="ECO:0007669"/>
    <property type="project" value="TreeGrafter"/>
</dbReference>
<name>A0A8I6TG17_CIMLE</name>
<feature type="compositionally biased region" description="Acidic residues" evidence="10">
    <location>
        <begin position="4682"/>
        <end position="4692"/>
    </location>
</feature>
<keyword evidence="5 9" id="KW-0547">Nucleotide-binding</keyword>
<feature type="compositionally biased region" description="Basic and acidic residues" evidence="10">
    <location>
        <begin position="4530"/>
        <end position="4555"/>
    </location>
</feature>
<dbReference type="FunFam" id="3.40.50.300:FF:004102">
    <property type="entry name" value="Uncharacterized protein"/>
    <property type="match status" value="1"/>
</dbReference>
<dbReference type="InterPro" id="IPR002035">
    <property type="entry name" value="VWF_A"/>
</dbReference>
<feature type="compositionally biased region" description="Polar residues" evidence="10">
    <location>
        <begin position="4865"/>
        <end position="4874"/>
    </location>
</feature>
<dbReference type="GO" id="GO:0016887">
    <property type="term" value="F:ATP hydrolysis activity"/>
    <property type="evidence" value="ECO:0007669"/>
    <property type="project" value="InterPro"/>
</dbReference>
<feature type="compositionally biased region" description="Basic and acidic residues" evidence="10">
    <location>
        <begin position="4844"/>
        <end position="4859"/>
    </location>
</feature>
<dbReference type="SMART" id="SM00327">
    <property type="entry name" value="VWA"/>
    <property type="match status" value="1"/>
</dbReference>
<feature type="compositionally biased region" description="Acidic residues" evidence="10">
    <location>
        <begin position="4407"/>
        <end position="4417"/>
    </location>
</feature>
<evidence type="ECO:0000256" key="2">
    <source>
        <dbReference type="ARBA" id="ARBA00004642"/>
    </source>
</evidence>
<proteinExistence type="inferred from homology"/>
<feature type="compositionally biased region" description="Acidic residues" evidence="10">
    <location>
        <begin position="4647"/>
        <end position="4670"/>
    </location>
</feature>
<dbReference type="GO" id="GO:0005524">
    <property type="term" value="F:ATP binding"/>
    <property type="evidence" value="ECO:0007669"/>
    <property type="project" value="UniProtKB-KW"/>
</dbReference>
<evidence type="ECO:0000256" key="5">
    <source>
        <dbReference type="ARBA" id="ARBA00022741"/>
    </source>
</evidence>
<dbReference type="SMART" id="SM00382">
    <property type="entry name" value="AAA"/>
    <property type="match status" value="5"/>
</dbReference>
<feature type="compositionally biased region" description="Basic and acidic residues" evidence="10">
    <location>
        <begin position="4908"/>
        <end position="4929"/>
    </location>
</feature>
<dbReference type="GO" id="GO:0005730">
    <property type="term" value="C:nucleolus"/>
    <property type="evidence" value="ECO:0007669"/>
    <property type="project" value="UniProtKB-SubCell"/>
</dbReference>
<dbReference type="GO" id="GO:0005654">
    <property type="term" value="C:nucleoplasm"/>
    <property type="evidence" value="ECO:0007669"/>
    <property type="project" value="UniProtKB-SubCell"/>
</dbReference>
<feature type="domain" description="VWFA" evidence="11">
    <location>
        <begin position="5073"/>
        <end position="5268"/>
    </location>
</feature>
<dbReference type="PANTHER" id="PTHR48103:SF2">
    <property type="entry name" value="MIDASIN"/>
    <property type="match status" value="1"/>
</dbReference>
<feature type="compositionally biased region" description="Acidic residues" evidence="10">
    <location>
        <begin position="4605"/>
        <end position="4626"/>
    </location>
</feature>
<dbReference type="Gene3D" id="3.40.50.410">
    <property type="entry name" value="von Willebrand factor, type A domain"/>
    <property type="match status" value="1"/>
</dbReference>
<dbReference type="CDD" id="cd01460">
    <property type="entry name" value="vWA_midasin"/>
    <property type="match status" value="1"/>
</dbReference>
<dbReference type="InterPro" id="IPR011704">
    <property type="entry name" value="ATPase_dyneun-rel_AAA"/>
</dbReference>